<keyword evidence="2 5" id="KW-0812">Transmembrane</keyword>
<accession>A0A6S6PH58</accession>
<evidence type="ECO:0000256" key="4">
    <source>
        <dbReference type="ARBA" id="ARBA00023136"/>
    </source>
</evidence>
<evidence type="ECO:0000256" key="1">
    <source>
        <dbReference type="ARBA" id="ARBA00004141"/>
    </source>
</evidence>
<dbReference type="InterPro" id="IPR016174">
    <property type="entry name" value="Di-haem_cyt_TM"/>
</dbReference>
<comment type="subcellular location">
    <subcellularLocation>
        <location evidence="1">Membrane</location>
        <topology evidence="1">Multi-pass membrane protein</topology>
    </subcellularLocation>
</comment>
<sequence length="237" mass="26111">MPGWIALSALLTLLCTAFLLVCVFAAGQPGTAGLWDVAMIGGYSALFALFQMFFLTGRPLDRPLYEGRFFLRLHEYTAYLILLLVIAHVTGGLWTEPLLWRDIWPPVLSIMQTGVLASLLLAILAVVSQPRWKLAVFRNARIFRYCHYGLAAILLCVTGLHAWQADFRITTPALTFSLIGMSVLALAVPLLVRALPVQARRGEKRQRNTAGLAIPVVVTLGCIGLLVPIVCAVWLDR</sequence>
<feature type="transmembrane region" description="Helical" evidence="5">
    <location>
        <begin position="76"/>
        <end position="95"/>
    </location>
</feature>
<feature type="transmembrane region" description="Helical" evidence="5">
    <location>
        <begin position="148"/>
        <end position="165"/>
    </location>
</feature>
<dbReference type="SUPFAM" id="SSF81342">
    <property type="entry name" value="Transmembrane di-heme cytochromes"/>
    <property type="match status" value="1"/>
</dbReference>
<gene>
    <name evidence="7" type="ORF">AAJCM20276_06190</name>
</gene>
<dbReference type="RefSeq" id="WP_099348844.1">
    <property type="nucleotide sequence ID" value="NZ_AP023326.1"/>
</dbReference>
<evidence type="ECO:0000259" key="6">
    <source>
        <dbReference type="Pfam" id="PF01794"/>
    </source>
</evidence>
<feature type="transmembrane region" description="Helical" evidence="5">
    <location>
        <begin position="171"/>
        <end position="192"/>
    </location>
</feature>
<dbReference type="InterPro" id="IPR013130">
    <property type="entry name" value="Fe3_Rdtase_TM_dom"/>
</dbReference>
<dbReference type="Pfam" id="PF01794">
    <property type="entry name" value="Ferric_reduct"/>
    <property type="match status" value="1"/>
</dbReference>
<reference evidence="7 8" key="1">
    <citation type="submission" date="2020-07" db="EMBL/GenBank/DDBJ databases">
        <title>Complete Genome Sequence of an acetic acid bacterium, Acetobacter aceti JCM20276.</title>
        <authorList>
            <person name="Hirose Y."/>
            <person name="Mihara H."/>
        </authorList>
    </citation>
    <scope>NUCLEOTIDE SEQUENCE [LARGE SCALE GENOMIC DNA]</scope>
    <source>
        <strain evidence="7 8">JCM20276</strain>
    </source>
</reference>
<dbReference type="AlphaFoldDB" id="A0A6S6PH58"/>
<proteinExistence type="predicted"/>
<keyword evidence="4 5" id="KW-0472">Membrane</keyword>
<dbReference type="GO" id="GO:0022904">
    <property type="term" value="P:respiratory electron transport chain"/>
    <property type="evidence" value="ECO:0007669"/>
    <property type="project" value="InterPro"/>
</dbReference>
<dbReference type="EMBL" id="AP023326">
    <property type="protein sequence ID" value="BCI65995.1"/>
    <property type="molecule type" value="Genomic_DNA"/>
</dbReference>
<evidence type="ECO:0000256" key="5">
    <source>
        <dbReference type="SAM" id="Phobius"/>
    </source>
</evidence>
<feature type="transmembrane region" description="Helical" evidence="5">
    <location>
        <begin position="107"/>
        <end position="127"/>
    </location>
</feature>
<evidence type="ECO:0000256" key="2">
    <source>
        <dbReference type="ARBA" id="ARBA00022692"/>
    </source>
</evidence>
<feature type="transmembrane region" description="Helical" evidence="5">
    <location>
        <begin position="35"/>
        <end position="55"/>
    </location>
</feature>
<dbReference type="GO" id="GO:0016020">
    <property type="term" value="C:membrane"/>
    <property type="evidence" value="ECO:0007669"/>
    <property type="project" value="UniProtKB-SubCell"/>
</dbReference>
<dbReference type="Proteomes" id="UP000515220">
    <property type="component" value="Chromosome"/>
</dbReference>
<keyword evidence="3 5" id="KW-1133">Transmembrane helix</keyword>
<organism evidence="7 8">
    <name type="scientific">Acetobacter aceti</name>
    <dbReference type="NCBI Taxonomy" id="435"/>
    <lineage>
        <taxon>Bacteria</taxon>
        <taxon>Pseudomonadati</taxon>
        <taxon>Pseudomonadota</taxon>
        <taxon>Alphaproteobacteria</taxon>
        <taxon>Acetobacterales</taxon>
        <taxon>Acetobacteraceae</taxon>
        <taxon>Acetobacter</taxon>
        <taxon>Acetobacter subgen. Acetobacter</taxon>
    </lineage>
</organism>
<evidence type="ECO:0000256" key="3">
    <source>
        <dbReference type="ARBA" id="ARBA00022989"/>
    </source>
</evidence>
<feature type="transmembrane region" description="Helical" evidence="5">
    <location>
        <begin position="212"/>
        <end position="235"/>
    </location>
</feature>
<protein>
    <recommendedName>
        <fullName evidence="6">Ferric oxidoreductase domain-containing protein</fullName>
    </recommendedName>
</protein>
<feature type="domain" description="Ferric oxidoreductase" evidence="6">
    <location>
        <begin position="44"/>
        <end position="156"/>
    </location>
</feature>
<evidence type="ECO:0000313" key="7">
    <source>
        <dbReference type="EMBL" id="BCI65995.1"/>
    </source>
</evidence>
<evidence type="ECO:0000313" key="8">
    <source>
        <dbReference type="Proteomes" id="UP000515220"/>
    </source>
</evidence>
<name>A0A6S6PH58_ACEAC</name>